<dbReference type="InterPro" id="IPR052292">
    <property type="entry name" value="Glucose_repression_reg"/>
</dbReference>
<dbReference type="GO" id="GO:0005773">
    <property type="term" value="C:vacuole"/>
    <property type="evidence" value="ECO:0007669"/>
    <property type="project" value="GOC"/>
</dbReference>
<dbReference type="Pfam" id="PF08550">
    <property type="entry name" value="GATA_AreA"/>
    <property type="match status" value="1"/>
</dbReference>
<feature type="compositionally biased region" description="Polar residues" evidence="1">
    <location>
        <begin position="478"/>
        <end position="490"/>
    </location>
</feature>
<feature type="region of interest" description="Disordered" evidence="1">
    <location>
        <begin position="1"/>
        <end position="173"/>
    </location>
</feature>
<comment type="caution">
    <text evidence="3">The sequence shown here is derived from an EMBL/GenBank/DDBJ whole genome shotgun (WGS) entry which is preliminary data.</text>
</comment>
<name>A0A4U0XEQ8_9PEZI</name>
<protein>
    <recommendedName>
        <fullName evidence="2">Nitrogen regulatory protein areA GATA-like domain-containing protein</fullName>
    </recommendedName>
</protein>
<dbReference type="PANTHER" id="PTHR28051">
    <property type="entry name" value="PROTEIN MTL1-RELATED"/>
    <property type="match status" value="1"/>
</dbReference>
<feature type="compositionally biased region" description="Acidic residues" evidence="1">
    <location>
        <begin position="492"/>
        <end position="502"/>
    </location>
</feature>
<dbReference type="AlphaFoldDB" id="A0A4U0XEQ8"/>
<feature type="compositionally biased region" description="Polar residues" evidence="1">
    <location>
        <begin position="116"/>
        <end position="126"/>
    </location>
</feature>
<feature type="compositionally biased region" description="Basic and acidic residues" evidence="1">
    <location>
        <begin position="512"/>
        <end position="524"/>
    </location>
</feature>
<evidence type="ECO:0000259" key="2">
    <source>
        <dbReference type="Pfam" id="PF08550"/>
    </source>
</evidence>
<dbReference type="Proteomes" id="UP000308768">
    <property type="component" value="Unassembled WGS sequence"/>
</dbReference>
<feature type="compositionally biased region" description="Low complexity" evidence="1">
    <location>
        <begin position="59"/>
        <end position="95"/>
    </location>
</feature>
<dbReference type="EMBL" id="NAJN01000298">
    <property type="protein sequence ID" value="TKA75350.1"/>
    <property type="molecule type" value="Genomic_DNA"/>
</dbReference>
<evidence type="ECO:0000313" key="3">
    <source>
        <dbReference type="EMBL" id="TKA75350.1"/>
    </source>
</evidence>
<feature type="compositionally biased region" description="Basic and acidic residues" evidence="1">
    <location>
        <begin position="46"/>
        <end position="58"/>
    </location>
</feature>
<sequence>MTEVLSVSRQPDGSSFYSSSPLRRSHRSQSSFFLDTASSPSYPSAPKRDSFHAEHTERLSNSLSSSAPSSLQASYTDLSQTSFSSASASTLSLEATFDDDDEEEDEDEEIAFPTYDDSSYFKNRQYSDLAPSPRIESSYNNSSSSTNESTTTTSSSPDSPPPTRVATDDTAIRDEPSRHVDYLSHDWREEDIWSSWRHIVSKRKFYGQRSRLENASWRTWAKSKYHLRTVSPETLNWLKESDVTWLYGPLQTASSQSVFQHKSPPPSALSKSNSFLNKKPILKKRSMSEVMLQRSISASSLLKQAAAAVQAQQSSQIRDRPILGRAGSDFVTSAIPSQTTSRDPVDYFSSQSSSGPHTPGDQCEKRHIRFDDKVEQCIAVEVKDGEFDEEEEDDDWTVRDDEEDSDDGIVMMKRSRKNRPKKKESSRNSSTAGSKTIEKLPSTRLKYRTESPEVPGNPPLTPFGRSWSSSKLSPSPSQETLRPSHPSTNFLVDDEDDVDIDMSWEPSGAFSNRRDSVAVRRDQTSSDSDTEDAEEGPSSLRRTPSGMFMPYEEDEDDVVAAGLFGKVVDTVNTAKDIAHVIWNVGWRK</sequence>
<feature type="compositionally biased region" description="Polar residues" evidence="1">
    <location>
        <begin position="28"/>
        <end position="42"/>
    </location>
</feature>
<dbReference type="InterPro" id="IPR013860">
    <property type="entry name" value="AreA_GATA"/>
</dbReference>
<dbReference type="OrthoDB" id="5563539at2759"/>
<feature type="domain" description="Nitrogen regulatory protein areA GATA-like" evidence="2">
    <location>
        <begin position="195"/>
        <end position="222"/>
    </location>
</feature>
<feature type="compositionally biased region" description="Acidic residues" evidence="1">
    <location>
        <begin position="96"/>
        <end position="110"/>
    </location>
</feature>
<feature type="compositionally biased region" description="Polar residues" evidence="1">
    <location>
        <begin position="333"/>
        <end position="356"/>
    </location>
</feature>
<evidence type="ECO:0000256" key="1">
    <source>
        <dbReference type="SAM" id="MobiDB-lite"/>
    </source>
</evidence>
<evidence type="ECO:0000313" key="4">
    <source>
        <dbReference type="Proteomes" id="UP000308768"/>
    </source>
</evidence>
<dbReference type="GO" id="GO:0042149">
    <property type="term" value="P:cellular response to glucose starvation"/>
    <property type="evidence" value="ECO:0007669"/>
    <property type="project" value="TreeGrafter"/>
</dbReference>
<feature type="region of interest" description="Disordered" evidence="1">
    <location>
        <begin position="381"/>
        <end position="549"/>
    </location>
</feature>
<feature type="compositionally biased region" description="Basic residues" evidence="1">
    <location>
        <begin position="413"/>
        <end position="424"/>
    </location>
</feature>
<dbReference type="PANTHER" id="PTHR28051:SF1">
    <property type="entry name" value="PROTEIN MTL1-RELATED"/>
    <property type="match status" value="1"/>
</dbReference>
<feature type="compositionally biased region" description="Acidic residues" evidence="1">
    <location>
        <begin position="386"/>
        <end position="407"/>
    </location>
</feature>
<reference evidence="3 4" key="1">
    <citation type="submission" date="2017-03" db="EMBL/GenBank/DDBJ databases">
        <title>Genomes of endolithic fungi from Antarctica.</title>
        <authorList>
            <person name="Coleine C."/>
            <person name="Masonjones S."/>
            <person name="Stajich J.E."/>
        </authorList>
    </citation>
    <scope>NUCLEOTIDE SEQUENCE [LARGE SCALE GENOMIC DNA]</scope>
    <source>
        <strain evidence="3 4">CCFEE 5187</strain>
    </source>
</reference>
<dbReference type="STRING" id="331657.A0A4U0XEQ8"/>
<dbReference type="GO" id="GO:0007039">
    <property type="term" value="P:protein catabolic process in the vacuole"/>
    <property type="evidence" value="ECO:0007669"/>
    <property type="project" value="TreeGrafter"/>
</dbReference>
<proteinExistence type="predicted"/>
<feature type="compositionally biased region" description="Low complexity" evidence="1">
    <location>
        <begin position="466"/>
        <end position="477"/>
    </location>
</feature>
<feature type="compositionally biased region" description="Low complexity" evidence="1">
    <location>
        <begin position="137"/>
        <end position="157"/>
    </location>
</feature>
<feature type="compositionally biased region" description="Polar residues" evidence="1">
    <location>
        <begin position="1"/>
        <end position="13"/>
    </location>
</feature>
<gene>
    <name evidence="3" type="ORF">B0A49_04524</name>
</gene>
<keyword evidence="4" id="KW-1185">Reference proteome</keyword>
<organism evidence="3 4">
    <name type="scientific">Cryomyces minteri</name>
    <dbReference type="NCBI Taxonomy" id="331657"/>
    <lineage>
        <taxon>Eukaryota</taxon>
        <taxon>Fungi</taxon>
        <taxon>Dikarya</taxon>
        <taxon>Ascomycota</taxon>
        <taxon>Pezizomycotina</taxon>
        <taxon>Dothideomycetes</taxon>
        <taxon>Dothideomycetes incertae sedis</taxon>
        <taxon>Cryomyces</taxon>
    </lineage>
</organism>
<accession>A0A4U0XEQ8</accession>
<feature type="region of interest" description="Disordered" evidence="1">
    <location>
        <begin position="333"/>
        <end position="364"/>
    </location>
</feature>